<proteinExistence type="predicted"/>
<reference evidence="2" key="1">
    <citation type="submission" date="2021-04" db="EMBL/GenBank/DDBJ databases">
        <title>Genome sequence of Woronichinia naegeliana from Washington state freshwater lake bloom.</title>
        <authorList>
            <person name="Dreher T.W."/>
        </authorList>
    </citation>
    <scope>NUCLEOTIDE SEQUENCE</scope>
    <source>
        <strain evidence="2">WA131</strain>
    </source>
</reference>
<gene>
    <name evidence="2" type="ORF">KA717_03450</name>
</gene>
<dbReference type="EMBL" id="CP073041">
    <property type="protein sequence ID" value="UXE61977.1"/>
    <property type="molecule type" value="Genomic_DNA"/>
</dbReference>
<protein>
    <recommendedName>
        <fullName evidence="1">Type ISP restriction-modification enzyme LLaBIII C-terminal specificity domain-containing protein</fullName>
    </recommendedName>
</protein>
<accession>A0A977PWV4</accession>
<dbReference type="AlphaFoldDB" id="A0A977PWV4"/>
<dbReference type="KEGG" id="wna:KA717_03450"/>
<name>A0A977PWV4_9CYAN</name>
<evidence type="ECO:0000313" key="2">
    <source>
        <dbReference type="EMBL" id="UXE61977.1"/>
    </source>
</evidence>
<dbReference type="InterPro" id="IPR041635">
    <property type="entry name" value="Type_ISP_LLaBIII_C"/>
</dbReference>
<dbReference type="Pfam" id="PF18135">
    <property type="entry name" value="Type_ISP_C"/>
    <property type="match status" value="1"/>
</dbReference>
<sequence length="122" mass="14575">MLSRKSYHIFSQEKLSTKYLQIEKIIYTEPTEKQNGRVYINKTQYIDNVPSEIYNFYIGGYQVCHKWLKDRKDREFTDDDFEHYSQIVAIIKRTIALTTTIDQVLENYGGFAFILQTEIEDK</sequence>
<organism evidence="2">
    <name type="scientific">Woronichinia naegeliana WA131</name>
    <dbReference type="NCBI Taxonomy" id="2824559"/>
    <lineage>
        <taxon>Bacteria</taxon>
        <taxon>Bacillati</taxon>
        <taxon>Cyanobacteriota</taxon>
        <taxon>Cyanophyceae</taxon>
        <taxon>Synechococcales</taxon>
        <taxon>Coelosphaeriaceae</taxon>
        <taxon>Woronichinia</taxon>
    </lineage>
</organism>
<evidence type="ECO:0000259" key="1">
    <source>
        <dbReference type="Pfam" id="PF18135"/>
    </source>
</evidence>
<feature type="domain" description="Type ISP restriction-modification enzyme LLaBIII C-terminal specificity" evidence="1">
    <location>
        <begin position="10"/>
        <end position="93"/>
    </location>
</feature>
<dbReference type="Proteomes" id="UP001065613">
    <property type="component" value="Chromosome"/>
</dbReference>